<dbReference type="SMART" id="SM00091">
    <property type="entry name" value="PAS"/>
    <property type="match status" value="2"/>
</dbReference>
<dbReference type="PANTHER" id="PTHR44757">
    <property type="entry name" value="DIGUANYLATE CYCLASE DGCP"/>
    <property type="match status" value="1"/>
</dbReference>
<dbReference type="Gene3D" id="3.30.70.270">
    <property type="match status" value="1"/>
</dbReference>
<dbReference type="InterPro" id="IPR013656">
    <property type="entry name" value="PAS_4"/>
</dbReference>
<dbReference type="InterPro" id="IPR029787">
    <property type="entry name" value="Nucleotide_cyclase"/>
</dbReference>
<feature type="domain" description="PAC" evidence="2">
    <location>
        <begin position="90"/>
        <end position="140"/>
    </location>
</feature>
<feature type="domain" description="PAS" evidence="1">
    <location>
        <begin position="41"/>
        <end position="86"/>
    </location>
</feature>
<dbReference type="GO" id="GO:0003824">
    <property type="term" value="F:catalytic activity"/>
    <property type="evidence" value="ECO:0007669"/>
    <property type="project" value="UniProtKB-ARBA"/>
</dbReference>
<dbReference type="InterPro" id="IPR035919">
    <property type="entry name" value="EAL_sf"/>
</dbReference>
<evidence type="ECO:0000259" key="3">
    <source>
        <dbReference type="PROSITE" id="PS50883"/>
    </source>
</evidence>
<feature type="domain" description="GGDEF" evidence="4">
    <location>
        <begin position="298"/>
        <end position="431"/>
    </location>
</feature>
<evidence type="ECO:0000259" key="2">
    <source>
        <dbReference type="PROSITE" id="PS50113"/>
    </source>
</evidence>
<dbReference type="PROSITE" id="PS50112">
    <property type="entry name" value="PAS"/>
    <property type="match status" value="2"/>
</dbReference>
<dbReference type="InterPro" id="IPR052155">
    <property type="entry name" value="Biofilm_reg_signaling"/>
</dbReference>
<evidence type="ECO:0000313" key="6">
    <source>
        <dbReference type="Proteomes" id="UP000318422"/>
    </source>
</evidence>
<accession>A0A4Y4D029</accession>
<dbReference type="SMART" id="SM00267">
    <property type="entry name" value="GGDEF"/>
    <property type="match status" value="1"/>
</dbReference>
<dbReference type="Pfam" id="PF00990">
    <property type="entry name" value="GGDEF"/>
    <property type="match status" value="1"/>
</dbReference>
<dbReference type="PANTHER" id="PTHR44757:SF2">
    <property type="entry name" value="BIOFILM ARCHITECTURE MAINTENANCE PROTEIN MBAA"/>
    <property type="match status" value="1"/>
</dbReference>
<dbReference type="Pfam" id="PF00989">
    <property type="entry name" value="PAS"/>
    <property type="match status" value="1"/>
</dbReference>
<dbReference type="Proteomes" id="UP000318422">
    <property type="component" value="Unassembled WGS sequence"/>
</dbReference>
<dbReference type="SMART" id="SM00052">
    <property type="entry name" value="EAL"/>
    <property type="match status" value="1"/>
</dbReference>
<organism evidence="5 6">
    <name type="scientific">Zoogloea ramigera</name>
    <dbReference type="NCBI Taxonomy" id="350"/>
    <lineage>
        <taxon>Bacteria</taxon>
        <taxon>Pseudomonadati</taxon>
        <taxon>Pseudomonadota</taxon>
        <taxon>Betaproteobacteria</taxon>
        <taxon>Rhodocyclales</taxon>
        <taxon>Zoogloeaceae</taxon>
        <taxon>Zoogloea</taxon>
    </lineage>
</organism>
<dbReference type="Pfam" id="PF00563">
    <property type="entry name" value="EAL"/>
    <property type="match status" value="1"/>
</dbReference>
<dbReference type="FunFam" id="3.30.70.270:FF:000001">
    <property type="entry name" value="Diguanylate cyclase domain protein"/>
    <property type="match status" value="1"/>
</dbReference>
<protein>
    <submittedName>
        <fullName evidence="5">Bifunctional diguanylate cyclase/phosphodiesterase</fullName>
    </submittedName>
</protein>
<dbReference type="InterPro" id="IPR000160">
    <property type="entry name" value="GGDEF_dom"/>
</dbReference>
<dbReference type="Pfam" id="PF08448">
    <property type="entry name" value="PAS_4"/>
    <property type="match status" value="1"/>
</dbReference>
<sequence length="701" mass="77200">MPTVLPPLSEDLIREADGLFLGLLRNALVGVYIIQDDLFRYVSPRFAEILGRSQEEICRQLGPDDLIDARDRETMRRAVADRIDGRSEAAHYSFRVERADGTPIEAEVFGMRTEFGGRPAIIGMIVDITGRRAAERAAREQLNFVSQLVEAIPSPLFHKDEHGRYLGCNKAFEVFVGRPRDEIIGRTVFELYAPAAATRYHAADQALFDTPGVQTYEANVPAADGVAHDVIFNKATYLKADGSVGGLVGVITDITERKRSEALIWMQANYDPLTGLPNRRLLGDRLTETLKRAQRTCDCVAVLFIDLDRFKEINDTLGHEAGDRLLVEAARRIVACVRESDTVARQGGDEFTVLLPGLSERAPIERIAEGIIDALCQPFQLGTDIGYVSASIGITLCPQDAETPADILRNADQAMYAAKAGGRNRFSYFSPAMQQRAMQHLQLGKDLRKALARGELSLHYQPILHLASGRVRKAEALLRWAHPERGNIPPGEFIPVAEELGLIDAIGSWVFEQATATIQRWRTLWPADAAELSPQQITINASPRQFAKGSSLDVLLQRVDALGLPGRCIAVEITEGLLLDEHPAVTAQLTRLAAAGIQIAIDDFGTGYSAMSYLKRMDIDTLKIDRSFVRDLTTDPSDLAIAEAIIAMAHKLDINVVAEGIETDAQRQRLADAGCDFGQGYLFSPPLPEDAFFAYLATEPR</sequence>
<dbReference type="NCBIfam" id="TIGR00254">
    <property type="entry name" value="GGDEF"/>
    <property type="match status" value="1"/>
</dbReference>
<dbReference type="RefSeq" id="WP_141353137.1">
    <property type="nucleotide sequence ID" value="NZ_BJNV01000049.1"/>
</dbReference>
<dbReference type="CDD" id="cd00130">
    <property type="entry name" value="PAS"/>
    <property type="match status" value="2"/>
</dbReference>
<dbReference type="InterPro" id="IPR043128">
    <property type="entry name" value="Rev_trsase/Diguanyl_cyclase"/>
</dbReference>
<proteinExistence type="predicted"/>
<dbReference type="CDD" id="cd01948">
    <property type="entry name" value="EAL"/>
    <property type="match status" value="1"/>
</dbReference>
<dbReference type="InterPro" id="IPR035965">
    <property type="entry name" value="PAS-like_dom_sf"/>
</dbReference>
<gene>
    <name evidence="5" type="ORF">ZRA01_27100</name>
</gene>
<dbReference type="InterPro" id="IPR000700">
    <property type="entry name" value="PAS-assoc_C"/>
</dbReference>
<dbReference type="OrthoDB" id="9813903at2"/>
<evidence type="ECO:0000313" key="5">
    <source>
        <dbReference type="EMBL" id="GEC96637.1"/>
    </source>
</evidence>
<keyword evidence="6" id="KW-1185">Reference proteome</keyword>
<dbReference type="GO" id="GO:0006355">
    <property type="term" value="P:regulation of DNA-templated transcription"/>
    <property type="evidence" value="ECO:0007669"/>
    <property type="project" value="InterPro"/>
</dbReference>
<name>A0A4Y4D029_ZOORA</name>
<dbReference type="AlphaFoldDB" id="A0A4Y4D029"/>
<dbReference type="InterPro" id="IPR000014">
    <property type="entry name" value="PAS"/>
</dbReference>
<dbReference type="NCBIfam" id="TIGR00229">
    <property type="entry name" value="sensory_box"/>
    <property type="match status" value="2"/>
</dbReference>
<dbReference type="PROSITE" id="PS50883">
    <property type="entry name" value="EAL"/>
    <property type="match status" value="1"/>
</dbReference>
<dbReference type="SUPFAM" id="SSF55785">
    <property type="entry name" value="PYP-like sensor domain (PAS domain)"/>
    <property type="match status" value="2"/>
</dbReference>
<dbReference type="SUPFAM" id="SSF141868">
    <property type="entry name" value="EAL domain-like"/>
    <property type="match status" value="1"/>
</dbReference>
<dbReference type="SUPFAM" id="SSF55073">
    <property type="entry name" value="Nucleotide cyclase"/>
    <property type="match status" value="1"/>
</dbReference>
<feature type="domain" description="PAS" evidence="1">
    <location>
        <begin position="141"/>
        <end position="194"/>
    </location>
</feature>
<dbReference type="CDD" id="cd01949">
    <property type="entry name" value="GGDEF"/>
    <property type="match status" value="1"/>
</dbReference>
<dbReference type="InterPro" id="IPR001633">
    <property type="entry name" value="EAL_dom"/>
</dbReference>
<reference evidence="5 6" key="1">
    <citation type="submission" date="2019-06" db="EMBL/GenBank/DDBJ databases">
        <title>Whole genome shotgun sequence of Zoogloea ramigera NBRC 15342.</title>
        <authorList>
            <person name="Hosoyama A."/>
            <person name="Uohara A."/>
            <person name="Ohji S."/>
            <person name="Ichikawa N."/>
        </authorList>
    </citation>
    <scope>NUCLEOTIDE SEQUENCE [LARGE SCALE GENOMIC DNA]</scope>
    <source>
        <strain evidence="5 6">NBRC 15342</strain>
    </source>
</reference>
<dbReference type="InterPro" id="IPR013767">
    <property type="entry name" value="PAS_fold"/>
</dbReference>
<feature type="domain" description="PAC" evidence="2">
    <location>
        <begin position="214"/>
        <end position="266"/>
    </location>
</feature>
<dbReference type="Gene3D" id="3.30.450.20">
    <property type="entry name" value="PAS domain"/>
    <property type="match status" value="2"/>
</dbReference>
<dbReference type="Gene3D" id="3.20.20.450">
    <property type="entry name" value="EAL domain"/>
    <property type="match status" value="1"/>
</dbReference>
<dbReference type="EMBL" id="BJNV01000049">
    <property type="protein sequence ID" value="GEC96637.1"/>
    <property type="molecule type" value="Genomic_DNA"/>
</dbReference>
<evidence type="ECO:0000259" key="4">
    <source>
        <dbReference type="PROSITE" id="PS50887"/>
    </source>
</evidence>
<evidence type="ECO:0000259" key="1">
    <source>
        <dbReference type="PROSITE" id="PS50112"/>
    </source>
</evidence>
<comment type="caution">
    <text evidence="5">The sequence shown here is derived from an EMBL/GenBank/DDBJ whole genome shotgun (WGS) entry which is preliminary data.</text>
</comment>
<feature type="domain" description="EAL" evidence="3">
    <location>
        <begin position="440"/>
        <end position="700"/>
    </location>
</feature>
<dbReference type="PROSITE" id="PS50113">
    <property type="entry name" value="PAC"/>
    <property type="match status" value="2"/>
</dbReference>
<dbReference type="PROSITE" id="PS50887">
    <property type="entry name" value="GGDEF"/>
    <property type="match status" value="1"/>
</dbReference>